<dbReference type="GO" id="GO:0005223">
    <property type="term" value="F:intracellularly cGMP-activated cation channel activity"/>
    <property type="evidence" value="ECO:0000318"/>
    <property type="project" value="GO_Central"/>
</dbReference>
<keyword evidence="4 9" id="KW-1133">Transmembrane helix</keyword>
<keyword evidence="13" id="KW-1185">Reference proteome</keyword>
<reference evidence="13" key="1">
    <citation type="submission" date="2012-12" db="EMBL/GenBank/DDBJ databases">
        <authorList>
            <person name="Hellsten U."/>
            <person name="Grimwood J."/>
            <person name="Chapman J.A."/>
            <person name="Shapiro H."/>
            <person name="Aerts A."/>
            <person name="Otillar R.P."/>
            <person name="Terry A.Y."/>
            <person name="Boore J.L."/>
            <person name="Simakov O."/>
            <person name="Marletaz F."/>
            <person name="Cho S.-J."/>
            <person name="Edsinger-Gonzales E."/>
            <person name="Havlak P."/>
            <person name="Kuo D.-H."/>
            <person name="Larsson T."/>
            <person name="Lv J."/>
            <person name="Arendt D."/>
            <person name="Savage R."/>
            <person name="Osoegawa K."/>
            <person name="de Jong P."/>
            <person name="Lindberg D.R."/>
            <person name="Seaver E.C."/>
            <person name="Weisblat D.A."/>
            <person name="Putnam N.H."/>
            <person name="Grigoriev I.V."/>
            <person name="Rokhsar D.S."/>
        </authorList>
    </citation>
    <scope>NUCLEOTIDE SEQUENCE</scope>
</reference>
<dbReference type="Pfam" id="PF00520">
    <property type="entry name" value="Ion_trans"/>
    <property type="match status" value="1"/>
</dbReference>
<name>T1ESP8_HELRO</name>
<dbReference type="GO" id="GO:0030553">
    <property type="term" value="F:cGMP binding"/>
    <property type="evidence" value="ECO:0000318"/>
    <property type="project" value="GO_Central"/>
</dbReference>
<dbReference type="PROSITE" id="PS00889">
    <property type="entry name" value="CNMP_BINDING_2"/>
    <property type="match status" value="1"/>
</dbReference>
<keyword evidence="6 9" id="KW-0472">Membrane</keyword>
<evidence type="ECO:0000256" key="4">
    <source>
        <dbReference type="ARBA" id="ARBA00022989"/>
    </source>
</evidence>
<dbReference type="eggNOG" id="KOG0500">
    <property type="taxonomic scope" value="Eukaryota"/>
</dbReference>
<keyword evidence="8" id="KW-0407">Ion channel</keyword>
<evidence type="ECO:0000313" key="13">
    <source>
        <dbReference type="Proteomes" id="UP000015101"/>
    </source>
</evidence>
<dbReference type="GO" id="GO:0005222">
    <property type="term" value="F:intracellularly cAMP-activated cation channel activity"/>
    <property type="evidence" value="ECO:0000318"/>
    <property type="project" value="GO_Central"/>
</dbReference>
<protein>
    <recommendedName>
        <fullName evidence="10">Cyclic nucleotide-binding domain-containing protein</fullName>
    </recommendedName>
</protein>
<dbReference type="InterPro" id="IPR018490">
    <property type="entry name" value="cNMP-bd_dom_sf"/>
</dbReference>
<dbReference type="GO" id="GO:0017071">
    <property type="term" value="C:intracellular cyclic nucleotide activated cation channel complex"/>
    <property type="evidence" value="ECO:0000318"/>
    <property type="project" value="GO_Central"/>
</dbReference>
<dbReference type="PANTHER" id="PTHR45638:SF11">
    <property type="entry name" value="CYCLIC NUCLEOTIDE-GATED CATION CHANNEL SUBUNIT A"/>
    <property type="match status" value="1"/>
</dbReference>
<sequence length="394" mass="44546">MFMALNKIESETTYPNMFRIVSLAFNILVAIHWSTCFYYQFSKWSTLGSTQFVFRKNGQDASTLYDYMACCYWSTMMLLTLVEVNKPTTSLEFFYAIVLVLTGVLLVAYIVGEIGNAVSKVSAQRGEFQAKLDAIKRYIIYRKIGKTLESEILSWFDYLKTEGGENSFTDEDSILEILPRSLQIEINSSVHAATLNRVNLFKNCDKGLLNQLVLKLKPIVFGPGDYICRKGDIGREMYILKKGKLAVVGDNGQQTFAHLSDGAVFGEISLLNIVGKRTANIRSVGYSNLFFLSKEDLWETLKEYPETAQTLLDTGRQLLQKDNLLDMELAQKAIQNGIISNSDKILHLESKLDVAQTNAARLLGEIISIWSKLKQRIDVLNDDLSQVQETQEIL</sequence>
<dbReference type="EMBL" id="AMQM01001091">
    <property type="status" value="NOT_ANNOTATED_CDS"/>
    <property type="molecule type" value="Genomic_DNA"/>
</dbReference>
<evidence type="ECO:0000259" key="10">
    <source>
        <dbReference type="PROSITE" id="PS50042"/>
    </source>
</evidence>
<dbReference type="EnsemblMetazoa" id="HelroT162466">
    <property type="protein sequence ID" value="HelroP162466"/>
    <property type="gene ID" value="HelroG162466"/>
</dbReference>
<feature type="transmembrane region" description="Helical" evidence="9">
    <location>
        <begin position="93"/>
        <end position="112"/>
    </location>
</feature>
<keyword evidence="2" id="KW-0813">Transport</keyword>
<reference evidence="11 13" key="2">
    <citation type="journal article" date="2013" name="Nature">
        <title>Insights into bilaterian evolution from three spiralian genomes.</title>
        <authorList>
            <person name="Simakov O."/>
            <person name="Marletaz F."/>
            <person name="Cho S.J."/>
            <person name="Edsinger-Gonzales E."/>
            <person name="Havlak P."/>
            <person name="Hellsten U."/>
            <person name="Kuo D.H."/>
            <person name="Larsson T."/>
            <person name="Lv J."/>
            <person name="Arendt D."/>
            <person name="Savage R."/>
            <person name="Osoegawa K."/>
            <person name="de Jong P."/>
            <person name="Grimwood J."/>
            <person name="Chapman J.A."/>
            <person name="Shapiro H."/>
            <person name="Aerts A."/>
            <person name="Otillar R.P."/>
            <person name="Terry A.Y."/>
            <person name="Boore J.L."/>
            <person name="Grigoriev I.V."/>
            <person name="Lindberg D.R."/>
            <person name="Seaver E.C."/>
            <person name="Weisblat D.A."/>
            <person name="Putnam N.H."/>
            <person name="Rokhsar D.S."/>
        </authorList>
    </citation>
    <scope>NUCLEOTIDE SEQUENCE</scope>
</reference>
<dbReference type="GO" id="GO:0005886">
    <property type="term" value="C:plasma membrane"/>
    <property type="evidence" value="ECO:0000318"/>
    <property type="project" value="GO_Central"/>
</dbReference>
<dbReference type="PROSITE" id="PS50042">
    <property type="entry name" value="CNMP_BINDING_3"/>
    <property type="match status" value="1"/>
</dbReference>
<evidence type="ECO:0000256" key="9">
    <source>
        <dbReference type="SAM" id="Phobius"/>
    </source>
</evidence>
<evidence type="ECO:0000256" key="2">
    <source>
        <dbReference type="ARBA" id="ARBA00022448"/>
    </source>
</evidence>
<feature type="transmembrane region" description="Helical" evidence="9">
    <location>
        <begin position="61"/>
        <end position="81"/>
    </location>
</feature>
<dbReference type="OMA" id="EYPETAQ"/>
<evidence type="ECO:0000256" key="6">
    <source>
        <dbReference type="ARBA" id="ARBA00023136"/>
    </source>
</evidence>
<evidence type="ECO:0000256" key="5">
    <source>
        <dbReference type="ARBA" id="ARBA00023065"/>
    </source>
</evidence>
<dbReference type="EMBL" id="KB097143">
    <property type="protein sequence ID" value="ESN98991.1"/>
    <property type="molecule type" value="Genomic_DNA"/>
</dbReference>
<reference evidence="12" key="3">
    <citation type="submission" date="2015-06" db="UniProtKB">
        <authorList>
            <consortium name="EnsemblMetazoa"/>
        </authorList>
    </citation>
    <scope>IDENTIFICATION</scope>
</reference>
<dbReference type="CDD" id="cd00038">
    <property type="entry name" value="CAP_ED"/>
    <property type="match status" value="1"/>
</dbReference>
<dbReference type="InParanoid" id="T1ESP8"/>
<keyword evidence="7" id="KW-1071">Ligand-gated ion channel</keyword>
<dbReference type="InterPro" id="IPR000595">
    <property type="entry name" value="cNMP-bd_dom"/>
</dbReference>
<evidence type="ECO:0000256" key="3">
    <source>
        <dbReference type="ARBA" id="ARBA00022692"/>
    </source>
</evidence>
<dbReference type="HOGENOM" id="CLU_005746_12_2_1"/>
<dbReference type="PROSITE" id="PS00888">
    <property type="entry name" value="CNMP_BINDING_1"/>
    <property type="match status" value="1"/>
</dbReference>
<proteinExistence type="predicted"/>
<accession>T1ESP8</accession>
<dbReference type="SUPFAM" id="SSF81324">
    <property type="entry name" value="Voltage-gated potassium channels"/>
    <property type="match status" value="1"/>
</dbReference>
<dbReference type="InterPro" id="IPR018488">
    <property type="entry name" value="cNMP-bd_CS"/>
</dbReference>
<dbReference type="PANTHER" id="PTHR45638">
    <property type="entry name" value="CYCLIC NUCLEOTIDE-GATED CATION CHANNEL SUBUNIT A"/>
    <property type="match status" value="1"/>
</dbReference>
<dbReference type="GO" id="GO:0098655">
    <property type="term" value="P:monoatomic cation transmembrane transport"/>
    <property type="evidence" value="ECO:0000318"/>
    <property type="project" value="GO_Central"/>
</dbReference>
<dbReference type="Gene3D" id="2.60.120.10">
    <property type="entry name" value="Jelly Rolls"/>
    <property type="match status" value="1"/>
</dbReference>
<dbReference type="SUPFAM" id="SSF51206">
    <property type="entry name" value="cAMP-binding domain-like"/>
    <property type="match status" value="1"/>
</dbReference>
<dbReference type="InterPro" id="IPR032406">
    <property type="entry name" value="CLZ_dom"/>
</dbReference>
<dbReference type="KEGG" id="hro:HELRODRAFT_162466"/>
<keyword evidence="3 9" id="KW-0812">Transmembrane</keyword>
<dbReference type="Pfam" id="PF16526">
    <property type="entry name" value="CLZ"/>
    <property type="match status" value="1"/>
</dbReference>
<evidence type="ECO:0000313" key="11">
    <source>
        <dbReference type="EMBL" id="ESN98991.1"/>
    </source>
</evidence>
<dbReference type="GeneID" id="20199598"/>
<evidence type="ECO:0000256" key="7">
    <source>
        <dbReference type="ARBA" id="ARBA00023286"/>
    </source>
</evidence>
<evidence type="ECO:0000256" key="8">
    <source>
        <dbReference type="ARBA" id="ARBA00023303"/>
    </source>
</evidence>
<dbReference type="InterPro" id="IPR014710">
    <property type="entry name" value="RmlC-like_jellyroll"/>
</dbReference>
<dbReference type="GO" id="GO:0007606">
    <property type="term" value="P:sensory perception of chemical stimulus"/>
    <property type="evidence" value="ECO:0000318"/>
    <property type="project" value="GO_Central"/>
</dbReference>
<dbReference type="FunFam" id="1.10.287.630:FF:000001">
    <property type="entry name" value="Cyclic nucleotide-gated channel alpha 3"/>
    <property type="match status" value="1"/>
</dbReference>
<gene>
    <name evidence="12" type="primary">20199598</name>
    <name evidence="11" type="ORF">HELRODRAFT_162466</name>
</gene>
<dbReference type="SMART" id="SM00100">
    <property type="entry name" value="cNMP"/>
    <property type="match status" value="1"/>
</dbReference>
<dbReference type="Gene3D" id="1.10.287.70">
    <property type="match status" value="1"/>
</dbReference>
<dbReference type="FunFam" id="2.60.120.10:FF:000002">
    <property type="entry name" value="Cyclic nucleotide gated channel alpha 1a"/>
    <property type="match status" value="1"/>
</dbReference>
<dbReference type="InterPro" id="IPR005821">
    <property type="entry name" value="Ion_trans_dom"/>
</dbReference>
<evidence type="ECO:0000256" key="1">
    <source>
        <dbReference type="ARBA" id="ARBA00004141"/>
    </source>
</evidence>
<evidence type="ECO:0000313" key="12">
    <source>
        <dbReference type="EnsemblMetazoa" id="HelroP162466"/>
    </source>
</evidence>
<organism evidence="12 13">
    <name type="scientific">Helobdella robusta</name>
    <name type="common">Californian leech</name>
    <dbReference type="NCBI Taxonomy" id="6412"/>
    <lineage>
        <taxon>Eukaryota</taxon>
        <taxon>Metazoa</taxon>
        <taxon>Spiralia</taxon>
        <taxon>Lophotrochozoa</taxon>
        <taxon>Annelida</taxon>
        <taxon>Clitellata</taxon>
        <taxon>Hirudinea</taxon>
        <taxon>Rhynchobdellida</taxon>
        <taxon>Glossiphoniidae</taxon>
        <taxon>Helobdella</taxon>
    </lineage>
</organism>
<dbReference type="OrthoDB" id="421226at2759"/>
<dbReference type="InterPro" id="IPR050866">
    <property type="entry name" value="CNG_cation_channel"/>
</dbReference>
<dbReference type="CTD" id="20199598"/>
<keyword evidence="5" id="KW-0406">Ion transport</keyword>
<dbReference type="Pfam" id="PF00027">
    <property type="entry name" value="cNMP_binding"/>
    <property type="match status" value="1"/>
</dbReference>
<dbReference type="Proteomes" id="UP000015101">
    <property type="component" value="Unassembled WGS sequence"/>
</dbReference>
<feature type="transmembrane region" description="Helical" evidence="9">
    <location>
        <begin position="20"/>
        <end position="41"/>
    </location>
</feature>
<dbReference type="STRING" id="6412.T1ESP8"/>
<feature type="domain" description="Cyclic nucleotide-binding" evidence="10">
    <location>
        <begin position="200"/>
        <end position="301"/>
    </location>
</feature>
<dbReference type="Gene3D" id="1.10.287.630">
    <property type="entry name" value="Helix hairpin bin"/>
    <property type="match status" value="1"/>
</dbReference>
<dbReference type="RefSeq" id="XP_009022909.1">
    <property type="nucleotide sequence ID" value="XM_009024661.1"/>
</dbReference>
<comment type="subcellular location">
    <subcellularLocation>
        <location evidence="1">Membrane</location>
        <topology evidence="1">Multi-pass membrane protein</topology>
    </subcellularLocation>
</comment>
<dbReference type="AlphaFoldDB" id="T1ESP8"/>
<dbReference type="Gene3D" id="1.20.5.300">
    <property type="match status" value="1"/>
</dbReference>